<reference evidence="4" key="1">
    <citation type="journal article" date="2019" name="Int. J. Syst. Evol. Microbiol.">
        <title>The Global Catalogue of Microorganisms (GCM) 10K type strain sequencing project: providing services to taxonomists for standard genome sequencing and annotation.</title>
        <authorList>
            <consortium name="The Broad Institute Genomics Platform"/>
            <consortium name="The Broad Institute Genome Sequencing Center for Infectious Disease"/>
            <person name="Wu L."/>
            <person name="Ma J."/>
        </authorList>
    </citation>
    <scope>NUCLEOTIDE SEQUENCE [LARGE SCALE GENOMIC DNA]</scope>
    <source>
        <strain evidence="4">CCM 8653</strain>
    </source>
</reference>
<comment type="caution">
    <text evidence="3">The sequence shown here is derived from an EMBL/GenBank/DDBJ whole genome shotgun (WGS) entry which is preliminary data.</text>
</comment>
<dbReference type="EMBL" id="BMDG01000001">
    <property type="protein sequence ID" value="GGI04338.1"/>
    <property type="molecule type" value="Genomic_DNA"/>
</dbReference>
<dbReference type="PANTHER" id="PTHR21240:SF28">
    <property type="entry name" value="ISO-OROTATE DECARBOXYLASE (EUROFUNG)"/>
    <property type="match status" value="1"/>
</dbReference>
<evidence type="ECO:0000313" key="4">
    <source>
        <dbReference type="Proteomes" id="UP000632535"/>
    </source>
</evidence>
<dbReference type="Proteomes" id="UP000632535">
    <property type="component" value="Unassembled WGS sequence"/>
</dbReference>
<keyword evidence="1" id="KW-0456">Lyase</keyword>
<protein>
    <submittedName>
        <fullName evidence="3">Amidohydrolase (Aminocarboxymuconate-semialdehyde decarboxylase)</fullName>
    </submittedName>
</protein>
<keyword evidence="4" id="KW-1185">Reference proteome</keyword>
<dbReference type="RefSeq" id="WP_188521663.1">
    <property type="nucleotide sequence ID" value="NZ_BMDG01000001.1"/>
</dbReference>
<organism evidence="3 4">
    <name type="scientific">Isoptericola cucumis</name>
    <dbReference type="NCBI Taxonomy" id="1776856"/>
    <lineage>
        <taxon>Bacteria</taxon>
        <taxon>Bacillati</taxon>
        <taxon>Actinomycetota</taxon>
        <taxon>Actinomycetes</taxon>
        <taxon>Micrococcales</taxon>
        <taxon>Promicromonosporaceae</taxon>
        <taxon>Isoptericola</taxon>
    </lineage>
</organism>
<proteinExistence type="predicted"/>
<sequence>MAPEAPTTPSVPAGGAVDTHAHVYPAVYLDRLERIGVDPATTAIARGLGADSTDEDVSERLRDMDRAGVGVQVLAVTPQSPGGVEPGPSLDAARWVNDEYARLLAAHPDRFAAYGALPLPHVAAALAEIPRLFDELGFAGVSLPTVLPGGRTLADPRLDEVWSALDERSAVVNLHATGSGARSDLITDHGLVWVNGAPVEDAVAVLQLLKADLPRRFPRVRLHVAHLAGDLPFLAQRLEDNYEDWGAFPSSPLGALRRMWFDAANFHEPSLALAVETLGASRILAGSDHPYFRGAKYRRAFDYVRTSRLAEQDVRAVLHGNARALYGAAVAAP</sequence>
<dbReference type="InterPro" id="IPR032465">
    <property type="entry name" value="ACMSD"/>
</dbReference>
<feature type="domain" description="Amidohydrolase-related" evidence="2">
    <location>
        <begin position="17"/>
        <end position="327"/>
    </location>
</feature>
<gene>
    <name evidence="3" type="ORF">GCM10007368_00660</name>
</gene>
<evidence type="ECO:0000259" key="2">
    <source>
        <dbReference type="Pfam" id="PF04909"/>
    </source>
</evidence>
<evidence type="ECO:0000256" key="1">
    <source>
        <dbReference type="ARBA" id="ARBA00023239"/>
    </source>
</evidence>
<dbReference type="InterPro" id="IPR032466">
    <property type="entry name" value="Metal_Hydrolase"/>
</dbReference>
<dbReference type="Pfam" id="PF04909">
    <property type="entry name" value="Amidohydro_2"/>
    <property type="match status" value="1"/>
</dbReference>
<evidence type="ECO:0000313" key="3">
    <source>
        <dbReference type="EMBL" id="GGI04338.1"/>
    </source>
</evidence>
<dbReference type="InterPro" id="IPR006680">
    <property type="entry name" value="Amidohydro-rel"/>
</dbReference>
<dbReference type="Gene3D" id="3.20.20.140">
    <property type="entry name" value="Metal-dependent hydrolases"/>
    <property type="match status" value="1"/>
</dbReference>
<name>A0ABQ2AZL0_9MICO</name>
<accession>A0ABQ2AZL0</accession>
<dbReference type="PANTHER" id="PTHR21240">
    <property type="entry name" value="2-AMINO-3-CARBOXYLMUCONATE-6-SEMIALDEHYDE DECARBOXYLASE"/>
    <property type="match status" value="1"/>
</dbReference>
<dbReference type="SUPFAM" id="SSF51556">
    <property type="entry name" value="Metallo-dependent hydrolases"/>
    <property type="match status" value="1"/>
</dbReference>